<protein>
    <submittedName>
        <fullName evidence="1">Uncharacterized protein</fullName>
    </submittedName>
</protein>
<dbReference type="Proteomes" id="UP000270924">
    <property type="component" value="Unassembled WGS sequence"/>
</dbReference>
<dbReference type="EMBL" id="UYWW01013191">
    <property type="protein sequence ID" value="VDM23133.1"/>
    <property type="molecule type" value="Genomic_DNA"/>
</dbReference>
<organism evidence="1 2">
    <name type="scientific">Wuchereria bancrofti</name>
    <dbReference type="NCBI Taxonomy" id="6293"/>
    <lineage>
        <taxon>Eukaryota</taxon>
        <taxon>Metazoa</taxon>
        <taxon>Ecdysozoa</taxon>
        <taxon>Nematoda</taxon>
        <taxon>Chromadorea</taxon>
        <taxon>Rhabditida</taxon>
        <taxon>Spirurina</taxon>
        <taxon>Spiruromorpha</taxon>
        <taxon>Filarioidea</taxon>
        <taxon>Onchocercidae</taxon>
        <taxon>Wuchereria</taxon>
    </lineage>
</organism>
<keyword evidence="2" id="KW-1185">Reference proteome</keyword>
<dbReference type="AlphaFoldDB" id="A0A3P7EPJ1"/>
<dbReference type="InParanoid" id="A0A3P7EPJ1"/>
<evidence type="ECO:0000313" key="2">
    <source>
        <dbReference type="Proteomes" id="UP000270924"/>
    </source>
</evidence>
<sequence length="91" mass="10237">MKFDPATYKLMRMSGKGSVEDVINLFETVHHLNTLPLDKPHYGEFICSAFVVYCLYNTGPQWMLTLSCLLVPPLESDYISATFKSSSTAPQ</sequence>
<proteinExistence type="predicted"/>
<evidence type="ECO:0000313" key="1">
    <source>
        <dbReference type="EMBL" id="VDM23133.1"/>
    </source>
</evidence>
<accession>A0A3P7EPJ1</accession>
<gene>
    <name evidence="1" type="ORF">WBA_LOCUS12844</name>
</gene>
<reference evidence="1 2" key="1">
    <citation type="submission" date="2018-11" db="EMBL/GenBank/DDBJ databases">
        <authorList>
            <consortium name="Pathogen Informatics"/>
        </authorList>
    </citation>
    <scope>NUCLEOTIDE SEQUENCE [LARGE SCALE GENOMIC DNA]</scope>
</reference>
<dbReference type="OrthoDB" id="5876299at2759"/>
<name>A0A3P7EPJ1_WUCBA</name>